<dbReference type="PROSITE" id="PS51819">
    <property type="entry name" value="VOC"/>
    <property type="match status" value="1"/>
</dbReference>
<gene>
    <name evidence="3" type="ORF">CCY01nite_46930</name>
</gene>
<dbReference type="Proteomes" id="UP000321436">
    <property type="component" value="Unassembled WGS sequence"/>
</dbReference>
<dbReference type="OrthoDB" id="9795618at2"/>
<dbReference type="Gene3D" id="3.10.180.10">
    <property type="entry name" value="2,3-Dihydroxybiphenyl 1,2-Dioxygenase, domain 1"/>
    <property type="match status" value="2"/>
</dbReference>
<dbReference type="Pfam" id="PF13669">
    <property type="entry name" value="Glyoxalase_4"/>
    <property type="match status" value="1"/>
</dbReference>
<evidence type="ECO:0000313" key="4">
    <source>
        <dbReference type="Proteomes" id="UP000321436"/>
    </source>
</evidence>
<comment type="caution">
    <text evidence="3">The sequence shown here is derived from an EMBL/GenBank/DDBJ whole genome shotgun (WGS) entry which is preliminary data.</text>
</comment>
<proteinExistence type="predicted"/>
<organism evidence="3 4">
    <name type="scientific">Chitinophaga cymbidii</name>
    <dbReference type="NCBI Taxonomy" id="1096750"/>
    <lineage>
        <taxon>Bacteria</taxon>
        <taxon>Pseudomonadati</taxon>
        <taxon>Bacteroidota</taxon>
        <taxon>Chitinophagia</taxon>
        <taxon>Chitinophagales</taxon>
        <taxon>Chitinophagaceae</taxon>
        <taxon>Chitinophaga</taxon>
    </lineage>
</organism>
<dbReference type="EMBL" id="BKAU01000006">
    <property type="protein sequence ID" value="GEP98433.1"/>
    <property type="molecule type" value="Genomic_DNA"/>
</dbReference>
<dbReference type="PANTHER" id="PTHR43048:SF6">
    <property type="entry name" value="BLR8189 PROTEIN"/>
    <property type="match status" value="1"/>
</dbReference>
<keyword evidence="4" id="KW-1185">Reference proteome</keyword>
<sequence>MGKFITGIQQVGIGVKDACEAKHLYKVLFGMDVLIFEDKAAAALMTRYTGTEVHHRHAILSLNMAGGGGFEIWQFTSREPVKPAMLPRLGDLGIFAVKIKSRDVQAAHSYFSGLDNVKLSAIYTSPDDRPHFWLTDPYGNHFNIVEGDEWFKTDRGICGGVVGAVIGVSDMDKAQHFYKSVLGIDEVVYSGEAPMHDVPPEEPAGAHCKRILLKKQVANKGAFSKLLGAVQIELIQNTELTPQKIYDNRYWGDCGFIHICFDALDMDSLKSNSTKSGYCFTVDSANSFDMGEAAGRFCYVEDPDGTLIELVETHKVPVLKKFGWYLNLKKRKEKGHKRLPDWVIGMMALNKIR</sequence>
<dbReference type="InterPro" id="IPR037523">
    <property type="entry name" value="VOC_core"/>
</dbReference>
<dbReference type="PANTHER" id="PTHR43048">
    <property type="entry name" value="METHYLMALONYL-COA EPIMERASE"/>
    <property type="match status" value="1"/>
</dbReference>
<feature type="domain" description="VOC" evidence="2">
    <location>
        <begin position="160"/>
        <end position="313"/>
    </location>
</feature>
<name>A0A512RRW1_9BACT</name>
<dbReference type="InterPro" id="IPR029068">
    <property type="entry name" value="Glyas_Bleomycin-R_OHBP_Dase"/>
</dbReference>
<dbReference type="RefSeq" id="WP_146866988.1">
    <property type="nucleotide sequence ID" value="NZ_BKAU01000006.1"/>
</dbReference>
<dbReference type="GO" id="GO:0004493">
    <property type="term" value="F:methylmalonyl-CoA epimerase activity"/>
    <property type="evidence" value="ECO:0007669"/>
    <property type="project" value="TreeGrafter"/>
</dbReference>
<keyword evidence="1" id="KW-0479">Metal-binding</keyword>
<evidence type="ECO:0000256" key="1">
    <source>
        <dbReference type="ARBA" id="ARBA00022723"/>
    </source>
</evidence>
<reference evidence="3 4" key="1">
    <citation type="submission" date="2019-07" db="EMBL/GenBank/DDBJ databases">
        <title>Whole genome shotgun sequence of Chitinophaga cymbidii NBRC 109752.</title>
        <authorList>
            <person name="Hosoyama A."/>
            <person name="Uohara A."/>
            <person name="Ohji S."/>
            <person name="Ichikawa N."/>
        </authorList>
    </citation>
    <scope>NUCLEOTIDE SEQUENCE [LARGE SCALE GENOMIC DNA]</scope>
    <source>
        <strain evidence="3 4">NBRC 109752</strain>
    </source>
</reference>
<dbReference type="GO" id="GO:0046872">
    <property type="term" value="F:metal ion binding"/>
    <property type="evidence" value="ECO:0007669"/>
    <property type="project" value="UniProtKB-KW"/>
</dbReference>
<dbReference type="SUPFAM" id="SSF54593">
    <property type="entry name" value="Glyoxalase/Bleomycin resistance protein/Dihydroxybiphenyl dioxygenase"/>
    <property type="match status" value="2"/>
</dbReference>
<evidence type="ECO:0000313" key="3">
    <source>
        <dbReference type="EMBL" id="GEP98433.1"/>
    </source>
</evidence>
<accession>A0A512RRW1</accession>
<dbReference type="InterPro" id="IPR051785">
    <property type="entry name" value="MMCE/EMCE_epimerase"/>
</dbReference>
<protein>
    <recommendedName>
        <fullName evidence="2">VOC domain-containing protein</fullName>
    </recommendedName>
</protein>
<dbReference type="AlphaFoldDB" id="A0A512RRW1"/>
<dbReference type="GO" id="GO:0046491">
    <property type="term" value="P:L-methylmalonyl-CoA metabolic process"/>
    <property type="evidence" value="ECO:0007669"/>
    <property type="project" value="TreeGrafter"/>
</dbReference>
<evidence type="ECO:0000259" key="2">
    <source>
        <dbReference type="PROSITE" id="PS51819"/>
    </source>
</evidence>